<reference evidence="1 2" key="1">
    <citation type="submission" date="2021-03" db="EMBL/GenBank/DDBJ databases">
        <title>Genomic Encyclopedia of Type Strains, Phase IV (KMG-IV): sequencing the most valuable type-strain genomes for metagenomic binning, comparative biology and taxonomic classification.</title>
        <authorList>
            <person name="Goeker M."/>
        </authorList>
    </citation>
    <scope>NUCLEOTIDE SEQUENCE [LARGE SCALE GENOMIC DNA]</scope>
    <source>
        <strain evidence="1 2">DSM 26806</strain>
    </source>
</reference>
<accession>A0ABS4JGV3</accession>
<dbReference type="Proteomes" id="UP001519288">
    <property type="component" value="Unassembled WGS sequence"/>
</dbReference>
<keyword evidence="2" id="KW-1185">Reference proteome</keyword>
<comment type="caution">
    <text evidence="1">The sequence shown here is derived from an EMBL/GenBank/DDBJ whole genome shotgun (WGS) entry which is preliminary data.</text>
</comment>
<dbReference type="EMBL" id="JAGGLD010000003">
    <property type="protein sequence ID" value="MBP2000942.1"/>
    <property type="molecule type" value="Genomic_DNA"/>
</dbReference>
<keyword evidence="1" id="KW-0121">Carboxypeptidase</keyword>
<protein>
    <submittedName>
        <fullName evidence="1">Muramoyltetrapeptide carboxypeptidase LdcA involved in peptidoglycan recycling</fullName>
    </submittedName>
</protein>
<dbReference type="GO" id="GO:0004180">
    <property type="term" value="F:carboxypeptidase activity"/>
    <property type="evidence" value="ECO:0007669"/>
    <property type="project" value="UniProtKB-KW"/>
</dbReference>
<proteinExistence type="predicted"/>
<gene>
    <name evidence="1" type="ORF">J2Z69_001985</name>
</gene>
<keyword evidence="1" id="KW-0378">Hydrolase</keyword>
<organism evidence="1 2">
    <name type="scientific">Paenibacillus shirakamiensis</name>
    <dbReference type="NCBI Taxonomy" id="1265935"/>
    <lineage>
        <taxon>Bacteria</taxon>
        <taxon>Bacillati</taxon>
        <taxon>Bacillota</taxon>
        <taxon>Bacilli</taxon>
        <taxon>Bacillales</taxon>
        <taxon>Paenibacillaceae</taxon>
        <taxon>Paenibacillus</taxon>
    </lineage>
</organism>
<name>A0ABS4JGV3_9BACL</name>
<keyword evidence="1" id="KW-0645">Protease</keyword>
<evidence type="ECO:0000313" key="1">
    <source>
        <dbReference type="EMBL" id="MBP2000942.1"/>
    </source>
</evidence>
<evidence type="ECO:0000313" key="2">
    <source>
        <dbReference type="Proteomes" id="UP001519288"/>
    </source>
</evidence>
<sequence length="77" mass="9026">MIYSQTYFGMSDLPVILNSFYALAHGKSYYYQIMNLVMVDAFDQTHRFYQTFFQGGTVTIHFNYEWLVGNQLSGFVV</sequence>